<organism evidence="2 3">
    <name type="scientific">Prorocentrum cordatum</name>
    <dbReference type="NCBI Taxonomy" id="2364126"/>
    <lineage>
        <taxon>Eukaryota</taxon>
        <taxon>Sar</taxon>
        <taxon>Alveolata</taxon>
        <taxon>Dinophyceae</taxon>
        <taxon>Prorocentrales</taxon>
        <taxon>Prorocentraceae</taxon>
        <taxon>Prorocentrum</taxon>
    </lineage>
</organism>
<name>A0ABN9YA81_9DINO</name>
<accession>A0ABN9YA81</accession>
<evidence type="ECO:0000256" key="1">
    <source>
        <dbReference type="SAM" id="MobiDB-lite"/>
    </source>
</evidence>
<protein>
    <submittedName>
        <fullName evidence="2">Uncharacterized protein</fullName>
    </submittedName>
</protein>
<comment type="caution">
    <text evidence="2">The sequence shown here is derived from an EMBL/GenBank/DDBJ whole genome shotgun (WGS) entry which is preliminary data.</text>
</comment>
<reference evidence="2" key="1">
    <citation type="submission" date="2023-10" db="EMBL/GenBank/DDBJ databases">
        <authorList>
            <person name="Chen Y."/>
            <person name="Shah S."/>
            <person name="Dougan E. K."/>
            <person name="Thang M."/>
            <person name="Chan C."/>
        </authorList>
    </citation>
    <scope>NUCLEOTIDE SEQUENCE [LARGE SCALE GENOMIC DNA]</scope>
</reference>
<feature type="region of interest" description="Disordered" evidence="1">
    <location>
        <begin position="387"/>
        <end position="423"/>
    </location>
</feature>
<feature type="non-terminal residue" evidence="2">
    <location>
        <position position="423"/>
    </location>
</feature>
<sequence length="423" mass="46470">MLHQSYDAMNAFACGERNQLEVCAHDWLAEDEEIADDDIRLATHISSTRRGNLTVILDAADERVAVRSGRGGFMGDTSDTQNYQNAVRAWVSFERRQGAESMAITFGRFAAIDASMGTLMADIFKTEIIPKDMVSAMDIVVVSTRNDLHLDQSLAAREHAHNRSKQDAAPALRSRQLTRQVIAGLRNSGCQAGYEPNNANELEARIQALNRGWLMAKALWHSNAPERVKRLMFISLVSGAGLSGTIAIAWAESEHRTICSSLVKNLRSMMAIVQGLKTRQSAFRDLVNHSHFLSVFLGEMKREFEAKLACPIAFAPSGELNDNPGTHPWPAQLERDTQIVLGPLEAEDFAEAWSGDIHELLWGTDVNCYFSAFDTRPVRTAFAAAARKPPASLAGPAPAELDGAESRENSSPSCTRTVAMWNG</sequence>
<gene>
    <name evidence="2" type="ORF">PCOR1329_LOCUS83912</name>
</gene>
<dbReference type="EMBL" id="CAUYUJ010022212">
    <property type="protein sequence ID" value="CAK0909531.1"/>
    <property type="molecule type" value="Genomic_DNA"/>
</dbReference>
<dbReference type="Proteomes" id="UP001189429">
    <property type="component" value="Unassembled WGS sequence"/>
</dbReference>
<keyword evidence="3" id="KW-1185">Reference proteome</keyword>
<evidence type="ECO:0000313" key="2">
    <source>
        <dbReference type="EMBL" id="CAK0909531.1"/>
    </source>
</evidence>
<proteinExistence type="predicted"/>
<evidence type="ECO:0000313" key="3">
    <source>
        <dbReference type="Proteomes" id="UP001189429"/>
    </source>
</evidence>